<evidence type="ECO:0000313" key="1">
    <source>
        <dbReference type="EMBL" id="MFC7750096.1"/>
    </source>
</evidence>
<dbReference type="CDD" id="cd10912">
    <property type="entry name" value="PIN_YacP-like"/>
    <property type="match status" value="1"/>
</dbReference>
<accession>A0ABW2V5Q2</accession>
<comment type="caution">
    <text evidence="1">The sequence shown here is derived from an EMBL/GenBank/DDBJ whole genome shotgun (WGS) entry which is preliminary data.</text>
</comment>
<sequence length="173" mass="20118">MKEYLIVDGYNMIGAWPELQRLKDVSLEEARDRLIGMLADYQGYSGMKVTVVFDAHYVPGRGGQYRQHRVEVLYTREKETADEVIERLVRNLKGLRRHVYVATSDMTEQHVTFGLGALRLPAGELLTKIRLARQELARRIEEERNRPGANRLDGRLAEDIREKLERWRRGGQP</sequence>
<keyword evidence="2" id="KW-1185">Reference proteome</keyword>
<dbReference type="EMBL" id="JBHTGQ010000019">
    <property type="protein sequence ID" value="MFC7750096.1"/>
    <property type="molecule type" value="Genomic_DNA"/>
</dbReference>
<protein>
    <submittedName>
        <fullName evidence="1">NYN domain-containing protein</fullName>
    </submittedName>
</protein>
<dbReference type="PANTHER" id="PTHR34547">
    <property type="entry name" value="YACP-LIKE NYN DOMAIN PROTEIN"/>
    <property type="match status" value="1"/>
</dbReference>
<organism evidence="1 2">
    <name type="scientific">Paenibacillus thermoaerophilus</name>
    <dbReference type="NCBI Taxonomy" id="1215385"/>
    <lineage>
        <taxon>Bacteria</taxon>
        <taxon>Bacillati</taxon>
        <taxon>Bacillota</taxon>
        <taxon>Bacilli</taxon>
        <taxon>Bacillales</taxon>
        <taxon>Paenibacillaceae</taxon>
        <taxon>Paenibacillus</taxon>
    </lineage>
</organism>
<gene>
    <name evidence="1" type="ORF">ACFQWB_09160</name>
</gene>
<reference evidence="2" key="1">
    <citation type="journal article" date="2019" name="Int. J. Syst. Evol. Microbiol.">
        <title>The Global Catalogue of Microorganisms (GCM) 10K type strain sequencing project: providing services to taxonomists for standard genome sequencing and annotation.</title>
        <authorList>
            <consortium name="The Broad Institute Genomics Platform"/>
            <consortium name="The Broad Institute Genome Sequencing Center for Infectious Disease"/>
            <person name="Wu L."/>
            <person name="Ma J."/>
        </authorList>
    </citation>
    <scope>NUCLEOTIDE SEQUENCE [LARGE SCALE GENOMIC DNA]</scope>
    <source>
        <strain evidence="2">JCM 18657</strain>
    </source>
</reference>
<evidence type="ECO:0000313" key="2">
    <source>
        <dbReference type="Proteomes" id="UP001596528"/>
    </source>
</evidence>
<dbReference type="RefSeq" id="WP_138790217.1">
    <property type="nucleotide sequence ID" value="NZ_JBHTGQ010000019.1"/>
</dbReference>
<dbReference type="InterPro" id="IPR010298">
    <property type="entry name" value="YacP-like"/>
</dbReference>
<name>A0ABW2V5Q2_9BACL</name>
<dbReference type="PANTHER" id="PTHR34547:SF1">
    <property type="entry name" value="YACP-LIKE NYN DOMAIN PROTEIN"/>
    <property type="match status" value="1"/>
</dbReference>
<proteinExistence type="predicted"/>
<dbReference type="Proteomes" id="UP001596528">
    <property type="component" value="Unassembled WGS sequence"/>
</dbReference>
<dbReference type="Pfam" id="PF05991">
    <property type="entry name" value="NYN_YacP"/>
    <property type="match status" value="1"/>
</dbReference>